<dbReference type="Gene3D" id="2.60.120.560">
    <property type="entry name" value="Exo-inulinase, domain 1"/>
    <property type="match status" value="1"/>
</dbReference>
<dbReference type="InterPro" id="IPR013148">
    <property type="entry name" value="Glyco_hydro_32_N"/>
</dbReference>
<feature type="domain" description="Glycosyl hydrolase family 32 C-terminal" evidence="6">
    <location>
        <begin position="324"/>
        <end position="452"/>
    </location>
</feature>
<organism evidence="7 8">
    <name type="scientific">Parapedobacter pyrenivorans</name>
    <dbReference type="NCBI Taxonomy" id="1305674"/>
    <lineage>
        <taxon>Bacteria</taxon>
        <taxon>Pseudomonadati</taxon>
        <taxon>Bacteroidota</taxon>
        <taxon>Sphingobacteriia</taxon>
        <taxon>Sphingobacteriales</taxon>
        <taxon>Sphingobacteriaceae</taxon>
        <taxon>Parapedobacter</taxon>
    </lineage>
</organism>
<dbReference type="InterPro" id="IPR013320">
    <property type="entry name" value="ConA-like_dom_sf"/>
</dbReference>
<dbReference type="PANTHER" id="PTHR42800">
    <property type="entry name" value="EXOINULINASE INUD (AFU_ORTHOLOGUE AFUA_5G00480)"/>
    <property type="match status" value="1"/>
</dbReference>
<dbReference type="Proteomes" id="UP000660862">
    <property type="component" value="Unassembled WGS sequence"/>
</dbReference>
<evidence type="ECO:0000259" key="6">
    <source>
        <dbReference type="Pfam" id="PF08244"/>
    </source>
</evidence>
<proteinExistence type="inferred from homology"/>
<sequence length="460" mass="51717">MNDPNGMVYHNGTYHLFFQHNPDSTVWGPMHWGHATSTDLVHWEEQPIGLYPDSLGTIFSGSAVVDKNNTAGFGNDALIAIFTHHNHTIEREKTGLHQYQSIAYSTDNGKTWAKYAGNPVLPNPGIQDFRDPKVMWHEETNQWIMTLATKQTITFYASPNLKEWEKLSEFGVGIGAHGGVWECPDLIRFDHNGENVWVLLVSINPGGPNGGSATQYFVGDFDGTAFTPYTTDTKWLDYGRDNYAGVTWSNADDRRIFIGWMNNWDYANVVPTKTWRGAATVARDLTIRQIEGNWYVASKPVAELGAITELLHEVPQQVVRSNASLKSITGSLPATYRLDFTARADRDFTVRLKNDNKEWADFGYRATDRQFFVDRTSSGDHSFSDRFASIDSASRIDTADYIEVSLLVDVASLEAFADGGLVVMTETFFPTTDFNDVVLQGETDQVFTDLRISRMTSIWK</sequence>
<evidence type="ECO:0000256" key="4">
    <source>
        <dbReference type="RuleBase" id="RU362110"/>
    </source>
</evidence>
<evidence type="ECO:0000259" key="5">
    <source>
        <dbReference type="Pfam" id="PF00251"/>
    </source>
</evidence>
<dbReference type="GO" id="GO:0005987">
    <property type="term" value="P:sucrose catabolic process"/>
    <property type="evidence" value="ECO:0007669"/>
    <property type="project" value="TreeGrafter"/>
</dbReference>
<evidence type="ECO:0000256" key="2">
    <source>
        <dbReference type="ARBA" id="ARBA00022801"/>
    </source>
</evidence>
<keyword evidence="3 4" id="KW-0326">Glycosidase</keyword>
<dbReference type="Pfam" id="PF08244">
    <property type="entry name" value="Glyco_hydro_32C"/>
    <property type="match status" value="1"/>
</dbReference>
<evidence type="ECO:0000256" key="1">
    <source>
        <dbReference type="ARBA" id="ARBA00009902"/>
    </source>
</evidence>
<dbReference type="InterPro" id="IPR001362">
    <property type="entry name" value="Glyco_hydro_32"/>
</dbReference>
<gene>
    <name evidence="7" type="ORF">GCM10007415_38600</name>
</gene>
<dbReference type="PANTHER" id="PTHR42800:SF1">
    <property type="entry name" value="EXOINULINASE INUD (AFU_ORTHOLOGUE AFUA_5G00480)"/>
    <property type="match status" value="1"/>
</dbReference>
<reference evidence="7" key="2">
    <citation type="submission" date="2020-09" db="EMBL/GenBank/DDBJ databases">
        <authorList>
            <person name="Sun Q."/>
            <person name="Zhou Y."/>
        </authorList>
    </citation>
    <scope>NUCLEOTIDE SEQUENCE</scope>
    <source>
        <strain evidence="7">CGMCC 1.12195</strain>
    </source>
</reference>
<dbReference type="CDD" id="cd18622">
    <property type="entry name" value="GH32_Inu-like"/>
    <property type="match status" value="1"/>
</dbReference>
<dbReference type="Pfam" id="PF00251">
    <property type="entry name" value="Glyco_hydro_32N"/>
    <property type="match status" value="1"/>
</dbReference>
<evidence type="ECO:0000313" key="7">
    <source>
        <dbReference type="EMBL" id="GGG99148.1"/>
    </source>
</evidence>
<dbReference type="Gene3D" id="2.115.10.20">
    <property type="entry name" value="Glycosyl hydrolase domain, family 43"/>
    <property type="match status" value="1"/>
</dbReference>
<dbReference type="GO" id="GO:0004575">
    <property type="term" value="F:sucrose alpha-glucosidase activity"/>
    <property type="evidence" value="ECO:0007669"/>
    <property type="project" value="TreeGrafter"/>
</dbReference>
<evidence type="ECO:0008006" key="9">
    <source>
        <dbReference type="Google" id="ProtNLM"/>
    </source>
</evidence>
<dbReference type="InterPro" id="IPR013189">
    <property type="entry name" value="Glyco_hydro_32_C"/>
</dbReference>
<keyword evidence="2 4" id="KW-0378">Hydrolase</keyword>
<protein>
    <recommendedName>
        <fullName evidence="9">Fructan beta-fructosidase</fullName>
    </recommendedName>
</protein>
<dbReference type="AlphaFoldDB" id="A0A917MDK4"/>
<dbReference type="InterPro" id="IPR023296">
    <property type="entry name" value="Glyco_hydro_beta-prop_sf"/>
</dbReference>
<keyword evidence="8" id="KW-1185">Reference proteome</keyword>
<dbReference type="SMART" id="SM00640">
    <property type="entry name" value="Glyco_32"/>
    <property type="match status" value="1"/>
</dbReference>
<accession>A0A917MDK4</accession>
<evidence type="ECO:0000256" key="3">
    <source>
        <dbReference type="ARBA" id="ARBA00023295"/>
    </source>
</evidence>
<dbReference type="SUPFAM" id="SSF49899">
    <property type="entry name" value="Concanavalin A-like lectins/glucanases"/>
    <property type="match status" value="1"/>
</dbReference>
<comment type="similarity">
    <text evidence="1 4">Belongs to the glycosyl hydrolase 32 family.</text>
</comment>
<comment type="caution">
    <text evidence="7">The sequence shown here is derived from an EMBL/GenBank/DDBJ whole genome shotgun (WGS) entry which is preliminary data.</text>
</comment>
<dbReference type="GO" id="GO:0005737">
    <property type="term" value="C:cytoplasm"/>
    <property type="evidence" value="ECO:0007669"/>
    <property type="project" value="TreeGrafter"/>
</dbReference>
<name>A0A917MDK4_9SPHI</name>
<evidence type="ECO:0000313" key="8">
    <source>
        <dbReference type="Proteomes" id="UP000660862"/>
    </source>
</evidence>
<reference evidence="7" key="1">
    <citation type="journal article" date="2014" name="Int. J. Syst. Evol. Microbiol.">
        <title>Complete genome sequence of Corynebacterium casei LMG S-19264T (=DSM 44701T), isolated from a smear-ripened cheese.</title>
        <authorList>
            <consortium name="US DOE Joint Genome Institute (JGI-PGF)"/>
            <person name="Walter F."/>
            <person name="Albersmeier A."/>
            <person name="Kalinowski J."/>
            <person name="Ruckert C."/>
        </authorList>
    </citation>
    <scope>NUCLEOTIDE SEQUENCE</scope>
    <source>
        <strain evidence="7">CGMCC 1.12195</strain>
    </source>
</reference>
<dbReference type="EMBL" id="BMER01000005">
    <property type="protein sequence ID" value="GGG99148.1"/>
    <property type="molecule type" value="Genomic_DNA"/>
</dbReference>
<feature type="domain" description="Glycosyl hydrolase family 32 N-terminal" evidence="5">
    <location>
        <begin position="1"/>
        <end position="289"/>
    </location>
</feature>
<dbReference type="SUPFAM" id="SSF75005">
    <property type="entry name" value="Arabinanase/levansucrase/invertase"/>
    <property type="match status" value="1"/>
</dbReference>